<accession>A0A4C1T935</accession>
<evidence type="ECO:0000313" key="2">
    <source>
        <dbReference type="Proteomes" id="UP000299102"/>
    </source>
</evidence>
<dbReference type="Proteomes" id="UP000299102">
    <property type="component" value="Unassembled WGS sequence"/>
</dbReference>
<dbReference type="EMBL" id="BGZK01000041">
    <property type="protein sequence ID" value="GBP10646.1"/>
    <property type="molecule type" value="Genomic_DNA"/>
</dbReference>
<organism evidence="1 2">
    <name type="scientific">Eumeta variegata</name>
    <name type="common">Bagworm moth</name>
    <name type="synonym">Eumeta japonica</name>
    <dbReference type="NCBI Taxonomy" id="151549"/>
    <lineage>
        <taxon>Eukaryota</taxon>
        <taxon>Metazoa</taxon>
        <taxon>Ecdysozoa</taxon>
        <taxon>Arthropoda</taxon>
        <taxon>Hexapoda</taxon>
        <taxon>Insecta</taxon>
        <taxon>Pterygota</taxon>
        <taxon>Neoptera</taxon>
        <taxon>Endopterygota</taxon>
        <taxon>Lepidoptera</taxon>
        <taxon>Glossata</taxon>
        <taxon>Ditrysia</taxon>
        <taxon>Tineoidea</taxon>
        <taxon>Psychidae</taxon>
        <taxon>Oiketicinae</taxon>
        <taxon>Eumeta</taxon>
    </lineage>
</organism>
<sequence length="145" mass="15913">MAASEHRHRHSPLYLTSHSDVFLHFLFGCHEGSQTLCAHAQKMFTQLSPSRSCLAVQSLSFGVKRHISVGYRSAAAGLTLRPFTCRRPAGPRRSLVSDHARALSDLGLGAAGAIHAPVRCRLNCPTVSISYEKRSPHAFQFLCKC</sequence>
<proteinExistence type="predicted"/>
<protein>
    <submittedName>
        <fullName evidence="1">Uncharacterized protein</fullName>
    </submittedName>
</protein>
<comment type="caution">
    <text evidence="1">The sequence shown here is derived from an EMBL/GenBank/DDBJ whole genome shotgun (WGS) entry which is preliminary data.</text>
</comment>
<reference evidence="1 2" key="1">
    <citation type="journal article" date="2019" name="Commun. Biol.">
        <title>The bagworm genome reveals a unique fibroin gene that provides high tensile strength.</title>
        <authorList>
            <person name="Kono N."/>
            <person name="Nakamura H."/>
            <person name="Ohtoshi R."/>
            <person name="Tomita M."/>
            <person name="Numata K."/>
            <person name="Arakawa K."/>
        </authorList>
    </citation>
    <scope>NUCLEOTIDE SEQUENCE [LARGE SCALE GENOMIC DNA]</scope>
</reference>
<name>A0A4C1T935_EUMVA</name>
<gene>
    <name evidence="1" type="ORF">EVAR_76456_1</name>
</gene>
<dbReference type="AlphaFoldDB" id="A0A4C1T935"/>
<keyword evidence="2" id="KW-1185">Reference proteome</keyword>
<evidence type="ECO:0000313" key="1">
    <source>
        <dbReference type="EMBL" id="GBP10646.1"/>
    </source>
</evidence>